<name>A0A972FPP2_9FLAO</name>
<gene>
    <name evidence="2" type="ORF">G6047_03690</name>
</gene>
<accession>A0A972FPP2</accession>
<sequence>MNELAHETSPYLLQHAQNPVHWKAWNPASLELAKSQNKLIIISVGYAACHWCHVMEHETFEDEEAAVVMNEHFVCIKVDREERPDVDAVYMKAVQLMTRHGGWPMNVIALPDGRPVWGGTYFRKHEWMESLQSLQDLYESDKEKMEDYAQKLHEGIVASNLLPPASTDEIAYKIILENLVAKWSKSFDPDFGGYARAPKFMLPNNWEFLLAYGHKFQNAEILDHVFLTLDKMAMGGIFDTVGGGFSRYSVDMKWHVPHFEKMLYDNAQLISLYSKAYQLTSEPLYLEIVQKTIAFAQRELLGEKGNFYASLDADSINPQGKLEEGAFYVWTKKELSNLLGKDFGLFSQVFNITDFGHWEHGNYVLIRTEPYEAIAAKSNLRLPELLLKINQWETTLFNARKNRPVPRLDNKSITSWNALMITGLCDAYKATSTESWLDLAKQTALFINTFCRDANGLLSHTSSENGNQKPGFLEDYAFCCQAFISLYEISFDEKWLLEARQLLDHCLDAFFDTEHGFFKFNDTSGENLIADHFEMEDNVIPASNSVLAKMLHVLGRYFDNPAYLKLSDQMISSVVPVADYASAFSNWLSVALLKELEPLEVIVCGKNAREFLKPVFAEYLPDVLIAATENPSELPLFRNRFVSGKTVAYICRGKTCSLPVENPQEILNLLLQTD</sequence>
<dbReference type="AlphaFoldDB" id="A0A972FPP2"/>
<dbReference type="Pfam" id="PF03190">
    <property type="entry name" value="Thioredox_DsbH"/>
    <property type="match status" value="1"/>
</dbReference>
<dbReference type="PANTHER" id="PTHR42899">
    <property type="entry name" value="SPERMATOGENESIS-ASSOCIATED PROTEIN 20"/>
    <property type="match status" value="1"/>
</dbReference>
<dbReference type="SUPFAM" id="SSF48208">
    <property type="entry name" value="Six-hairpin glycosidases"/>
    <property type="match status" value="1"/>
</dbReference>
<feature type="domain" description="Spermatogenesis-associated protein 20-like TRX" evidence="1">
    <location>
        <begin position="2"/>
        <end position="154"/>
    </location>
</feature>
<organism evidence="2 3">
    <name type="scientific">Flavobacterium silvaticum</name>
    <dbReference type="NCBI Taxonomy" id="1852020"/>
    <lineage>
        <taxon>Bacteria</taxon>
        <taxon>Pseudomonadati</taxon>
        <taxon>Bacteroidota</taxon>
        <taxon>Flavobacteriia</taxon>
        <taxon>Flavobacteriales</taxon>
        <taxon>Flavobacteriaceae</taxon>
        <taxon>Flavobacterium</taxon>
    </lineage>
</organism>
<dbReference type="Proteomes" id="UP000712080">
    <property type="component" value="Unassembled WGS sequence"/>
</dbReference>
<dbReference type="InterPro" id="IPR004879">
    <property type="entry name" value="Ssp411-like_TRX"/>
</dbReference>
<protein>
    <submittedName>
        <fullName evidence="2">Thioredoxin domain-containing protein</fullName>
    </submittedName>
</protein>
<evidence type="ECO:0000313" key="3">
    <source>
        <dbReference type="Proteomes" id="UP000712080"/>
    </source>
</evidence>
<dbReference type="InterPro" id="IPR008928">
    <property type="entry name" value="6-hairpin_glycosidase_sf"/>
</dbReference>
<proteinExistence type="predicted"/>
<dbReference type="RefSeq" id="WP_169526126.1">
    <property type="nucleotide sequence ID" value="NZ_JAAMPU010000098.1"/>
</dbReference>
<dbReference type="InterPro" id="IPR024705">
    <property type="entry name" value="Ssp411"/>
</dbReference>
<evidence type="ECO:0000259" key="1">
    <source>
        <dbReference type="Pfam" id="PF03190"/>
    </source>
</evidence>
<dbReference type="GO" id="GO:0005975">
    <property type="term" value="P:carbohydrate metabolic process"/>
    <property type="evidence" value="ECO:0007669"/>
    <property type="project" value="InterPro"/>
</dbReference>
<dbReference type="PIRSF" id="PIRSF006402">
    <property type="entry name" value="UCP006402_thioredoxin"/>
    <property type="match status" value="1"/>
</dbReference>
<dbReference type="Gene3D" id="1.50.10.10">
    <property type="match status" value="1"/>
</dbReference>
<dbReference type="EMBL" id="JAAMPU010000098">
    <property type="protein sequence ID" value="NMH27124.1"/>
    <property type="molecule type" value="Genomic_DNA"/>
</dbReference>
<comment type="caution">
    <text evidence="2">The sequence shown here is derived from an EMBL/GenBank/DDBJ whole genome shotgun (WGS) entry which is preliminary data.</text>
</comment>
<dbReference type="SUPFAM" id="SSF52833">
    <property type="entry name" value="Thioredoxin-like"/>
    <property type="match status" value="1"/>
</dbReference>
<keyword evidence="3" id="KW-1185">Reference proteome</keyword>
<reference evidence="2" key="1">
    <citation type="submission" date="2020-02" db="EMBL/GenBank/DDBJ databases">
        <title>Flavobacterium sp. genome.</title>
        <authorList>
            <person name="Jung H.S."/>
            <person name="Baek J.H."/>
            <person name="Jeon C.O."/>
        </authorList>
    </citation>
    <scope>NUCLEOTIDE SEQUENCE</scope>
    <source>
        <strain evidence="2">SE-s28</strain>
    </source>
</reference>
<dbReference type="PANTHER" id="PTHR42899:SF1">
    <property type="entry name" value="SPERMATOGENESIS-ASSOCIATED PROTEIN 20"/>
    <property type="match status" value="1"/>
</dbReference>
<dbReference type="InterPro" id="IPR012341">
    <property type="entry name" value="6hp_glycosidase-like_sf"/>
</dbReference>
<dbReference type="Gene3D" id="3.40.30.10">
    <property type="entry name" value="Glutaredoxin"/>
    <property type="match status" value="1"/>
</dbReference>
<dbReference type="Gene3D" id="1.50.10.20">
    <property type="match status" value="1"/>
</dbReference>
<evidence type="ECO:0000313" key="2">
    <source>
        <dbReference type="EMBL" id="NMH27124.1"/>
    </source>
</evidence>
<dbReference type="InterPro" id="IPR036249">
    <property type="entry name" value="Thioredoxin-like_sf"/>
</dbReference>
<dbReference type="CDD" id="cd02955">
    <property type="entry name" value="SSP411"/>
    <property type="match status" value="1"/>
</dbReference>